<dbReference type="InterPro" id="IPR012334">
    <property type="entry name" value="Pectin_lyas_fold"/>
</dbReference>
<feature type="domain" description="Pectinesterase catalytic" evidence="12">
    <location>
        <begin position="1690"/>
        <end position="1981"/>
    </location>
</feature>
<evidence type="ECO:0000256" key="1">
    <source>
        <dbReference type="ARBA" id="ARBA00004613"/>
    </source>
</evidence>
<comment type="pathway">
    <text evidence="2">Glycan metabolism; pectin degradation; 2-dehydro-3-deoxy-D-gluconate from pectin: step 1/5.</text>
</comment>
<dbReference type="OrthoDB" id="2019149at2759"/>
<dbReference type="Gene3D" id="2.160.20.10">
    <property type="entry name" value="Single-stranded right-handed beta-helix, Pectin lyase-like"/>
    <property type="match status" value="5"/>
</dbReference>
<comment type="similarity">
    <text evidence="3">Belongs to the pectinesterase family.</text>
</comment>
<evidence type="ECO:0000256" key="11">
    <source>
        <dbReference type="SAM" id="SignalP"/>
    </source>
</evidence>
<evidence type="ECO:0000256" key="10">
    <source>
        <dbReference type="SAM" id="MobiDB-lite"/>
    </source>
</evidence>
<feature type="signal peptide" evidence="11">
    <location>
        <begin position="1"/>
        <end position="23"/>
    </location>
</feature>
<accession>A0A194VPT0</accession>
<evidence type="ECO:0000256" key="8">
    <source>
        <dbReference type="ARBA" id="ARBA00023085"/>
    </source>
</evidence>
<feature type="domain" description="Pectinesterase catalytic" evidence="12">
    <location>
        <begin position="613"/>
        <end position="880"/>
    </location>
</feature>
<gene>
    <name evidence="13" type="ORF">VM1G_01959</name>
</gene>
<feature type="domain" description="Pectinesterase catalytic" evidence="12">
    <location>
        <begin position="1331"/>
        <end position="1616"/>
    </location>
</feature>
<feature type="region of interest" description="Disordered" evidence="10">
    <location>
        <begin position="458"/>
        <end position="542"/>
    </location>
</feature>
<keyword evidence="6 11" id="KW-0732">Signal</keyword>
<evidence type="ECO:0000256" key="3">
    <source>
        <dbReference type="ARBA" id="ARBA00008891"/>
    </source>
</evidence>
<evidence type="ECO:0000256" key="4">
    <source>
        <dbReference type="ARBA" id="ARBA00013229"/>
    </source>
</evidence>
<dbReference type="SUPFAM" id="SSF51126">
    <property type="entry name" value="Pectin lyase-like"/>
    <property type="match status" value="5"/>
</dbReference>
<dbReference type="SMR" id="A0A194VPT0"/>
<evidence type="ECO:0000256" key="2">
    <source>
        <dbReference type="ARBA" id="ARBA00005184"/>
    </source>
</evidence>
<keyword evidence="5" id="KW-0964">Secreted</keyword>
<organism evidence="13 14">
    <name type="scientific">Cytospora mali</name>
    <name type="common">Apple Valsa canker fungus</name>
    <name type="synonym">Valsa mali</name>
    <dbReference type="NCBI Taxonomy" id="578113"/>
    <lineage>
        <taxon>Eukaryota</taxon>
        <taxon>Fungi</taxon>
        <taxon>Dikarya</taxon>
        <taxon>Ascomycota</taxon>
        <taxon>Pezizomycotina</taxon>
        <taxon>Sordariomycetes</taxon>
        <taxon>Sordariomycetidae</taxon>
        <taxon>Diaporthales</taxon>
        <taxon>Cytosporaceae</taxon>
        <taxon>Cytospora</taxon>
    </lineage>
</organism>
<feature type="region of interest" description="Disordered" evidence="10">
    <location>
        <begin position="560"/>
        <end position="580"/>
    </location>
</feature>
<evidence type="ECO:0000313" key="13">
    <source>
        <dbReference type="EMBL" id="KUI66201.1"/>
    </source>
</evidence>
<dbReference type="GO" id="GO:0005576">
    <property type="term" value="C:extracellular region"/>
    <property type="evidence" value="ECO:0007669"/>
    <property type="project" value="UniProtKB-SubCell"/>
</dbReference>
<feature type="chain" id="PRO_5008266697" description="pectinesterase" evidence="11">
    <location>
        <begin position="24"/>
        <end position="2569"/>
    </location>
</feature>
<dbReference type="InterPro" id="IPR000070">
    <property type="entry name" value="Pectinesterase_cat"/>
</dbReference>
<dbReference type="UniPathway" id="UPA00545">
    <property type="reaction ID" value="UER00823"/>
</dbReference>
<dbReference type="EMBL" id="CM003099">
    <property type="protein sequence ID" value="KUI66201.1"/>
    <property type="molecule type" value="Genomic_DNA"/>
</dbReference>
<evidence type="ECO:0000256" key="9">
    <source>
        <dbReference type="ARBA" id="ARBA00047928"/>
    </source>
</evidence>
<evidence type="ECO:0000256" key="5">
    <source>
        <dbReference type="ARBA" id="ARBA00022525"/>
    </source>
</evidence>
<proteinExistence type="inferred from homology"/>
<reference evidence="13" key="1">
    <citation type="submission" date="2014-12" db="EMBL/GenBank/DDBJ databases">
        <title>Genome Sequence of Valsa Canker Pathogens Uncovers a Specific Adaption of Colonization on Woody Bark.</title>
        <authorList>
            <person name="Yin Z."/>
            <person name="Liu H."/>
            <person name="Gao X."/>
            <person name="Li Z."/>
            <person name="Song N."/>
            <person name="Ke X."/>
            <person name="Dai Q."/>
            <person name="Wu Y."/>
            <person name="Sun Y."/>
            <person name="Xu J.-R."/>
            <person name="Kang Z.K."/>
            <person name="Wang L."/>
            <person name="Huang L."/>
        </authorList>
    </citation>
    <scope>NUCLEOTIDE SEQUENCE [LARGE SCALE GENOMIC DNA]</scope>
    <source>
        <strain evidence="13">03-8</strain>
    </source>
</reference>
<dbReference type="GO" id="GO:0030599">
    <property type="term" value="F:pectinesterase activity"/>
    <property type="evidence" value="ECO:0007669"/>
    <property type="project" value="UniProtKB-EC"/>
</dbReference>
<comment type="catalytic activity">
    <reaction evidence="9">
        <text>[(1-&gt;4)-alpha-D-galacturonosyl methyl ester](n) + n H2O = [(1-&gt;4)-alpha-D-galacturonosyl](n) + n methanol + n H(+)</text>
        <dbReference type="Rhea" id="RHEA:22380"/>
        <dbReference type="Rhea" id="RHEA-COMP:14570"/>
        <dbReference type="Rhea" id="RHEA-COMP:14573"/>
        <dbReference type="ChEBI" id="CHEBI:15377"/>
        <dbReference type="ChEBI" id="CHEBI:15378"/>
        <dbReference type="ChEBI" id="CHEBI:17790"/>
        <dbReference type="ChEBI" id="CHEBI:140522"/>
        <dbReference type="ChEBI" id="CHEBI:140523"/>
        <dbReference type="EC" id="3.1.1.11"/>
    </reaction>
</comment>
<dbReference type="GO" id="GO:0042545">
    <property type="term" value="P:cell wall modification"/>
    <property type="evidence" value="ECO:0007669"/>
    <property type="project" value="InterPro"/>
</dbReference>
<dbReference type="FunFam" id="2.160.20.10:FF:000014">
    <property type="entry name" value="Pectinesterase"/>
    <property type="match status" value="2"/>
</dbReference>
<feature type="domain" description="Pectinesterase catalytic" evidence="12">
    <location>
        <begin position="969"/>
        <end position="1259"/>
    </location>
</feature>
<feature type="region of interest" description="Disordered" evidence="10">
    <location>
        <begin position="1654"/>
        <end position="1674"/>
    </location>
</feature>
<dbReference type="PANTHER" id="PTHR31321">
    <property type="entry name" value="ACYL-COA THIOESTER HYDROLASE YBHC-RELATED"/>
    <property type="match status" value="1"/>
</dbReference>
<protein>
    <recommendedName>
        <fullName evidence="4">pectinesterase</fullName>
        <ecNumber evidence="4">3.1.1.11</ecNumber>
    </recommendedName>
</protein>
<dbReference type="InterPro" id="IPR011050">
    <property type="entry name" value="Pectin_lyase_fold/virulence"/>
</dbReference>
<dbReference type="PANTHER" id="PTHR31321:SF58">
    <property type="entry name" value="METHYLESTERASE, PUTATIVE-RELATED"/>
    <property type="match status" value="1"/>
</dbReference>
<comment type="subcellular location">
    <subcellularLocation>
        <location evidence="1">Secreted</location>
    </subcellularLocation>
</comment>
<dbReference type="EC" id="3.1.1.11" evidence="4"/>
<evidence type="ECO:0000256" key="6">
    <source>
        <dbReference type="ARBA" id="ARBA00022729"/>
    </source>
</evidence>
<keyword evidence="14" id="KW-1185">Reference proteome</keyword>
<evidence type="ECO:0000259" key="12">
    <source>
        <dbReference type="Pfam" id="PF01095"/>
    </source>
</evidence>
<name>A0A194VPT0_CYTMA</name>
<evidence type="ECO:0000313" key="14">
    <source>
        <dbReference type="Proteomes" id="UP000078559"/>
    </source>
</evidence>
<keyword evidence="8" id="KW-0063">Aspartyl esterase</keyword>
<feature type="domain" description="Pectinesterase catalytic" evidence="12">
    <location>
        <begin position="131"/>
        <end position="407"/>
    </location>
</feature>
<keyword evidence="7" id="KW-0378">Hydrolase</keyword>
<evidence type="ECO:0000256" key="7">
    <source>
        <dbReference type="ARBA" id="ARBA00022801"/>
    </source>
</evidence>
<dbReference type="GO" id="GO:0045490">
    <property type="term" value="P:pectin catabolic process"/>
    <property type="evidence" value="ECO:0007669"/>
    <property type="project" value="UniProtKB-UniPathway"/>
</dbReference>
<sequence>MFFRTFTLAAGLVGSLGTAQVKASCAGTVVPSVTCSSDIASSTDLTGSTTTPSASASTSTLSTAAVSVAISISLGETSASALSTTSTSLAVSSSITTSATTSTSVATSSSVATTSPSATTTTSVSTSSSTVVVNPDGSGQFTAINSAILYAQQKAIPTVYVKAGTYNEALTVSGSAAVTVIGETTASNDYNQNKVTISVPGVAMTVNTDAVKNTVWKNINFVTTNTASPAYAVSLRGTKNAFYNCQIISAGSHAVYSTLGITLIANSYVEATTKTFAGYLGMYIFGSTITATAASNGVILYNQGYNSINSQVVFDSCTITQKSGASNRNVYLASPNGNNAQGVFKNTYMSNIVIPQGVYSYSTSYVSDFYGEYNNAGPGSYAQNSASRSTLDNLVTSSQLSSWTIDSVFANSWPAYASTDLSWVDSSVLSSIRAVAAANAAATSSSTSVVSTTSSASTSSIASTTGSSSLSIASSSSSTGSSSSISSTASTTGSSSSSIGSSTLSTGSSSSIGASSSSTGSSASSTVSASNTVSSVSGTGSSTSSTALLSSSSSTLSSATSISSEGATTNSTTTQATTSSASIASSSASSSVVATSTCVPYTLPSGIPSTAKVVGTVGSCANYTSVAAAVNDLPADSTTQYVYILAGTYDGQVSIARKGATIFRGESASPLDQSQNLVTITRSSGALSSSGSTESTSTFITTQYNAKKLAFYNINFVNTYAQANNYIAIAMDIKAQQVGFYSCGFKSTAGSFLANYGSFYLAGCRIEGGQDFFWGYGAAYVYNSIIVSNTAGYSIAAQNYQSSYGGSQFVFDSCAIVPSSSSLGAASTYLGRDYSASSRVAYLNSFLDGHIKPVGWSIGTTGTSVTFAEANNTGPGAAKSSGGSTSRPASVNLSPDVSAYSASGVLGDISWVDSAAVPAFSGFPSATYPDTTSSTSAASSSTSATSTISSVSSTSATACSTATLVVNQAPENTCEYSTISAAVAALANDGLAKTIIVQPGSYNEQVIINRSGKVTLIGSTTFPNDFTENAVTVWYHYGVSTSAGQNELTPVLNSKKSDLAVHNINFENTFEQTYNYAALAADFYGSNMAFYGCSFIGFQDTLLLNKGVQVLSNCYIEGSVDFIWGFSTAFLHGCYIAANTAGTSICAQSRSSATAAGGYVIDSSLITYTSSYGSTMGKTYLGRPYSSFSRVVYTNSYLDSNINAAGWSIWTTSNPQTSGVTFGEYNNVGPSSSTANRASFSTQLSADAAQAYTLGNWIGDTSWINMTAYNLAPSYSWDGSSATKVNGTATATASSTASSTASATATVTATCGHPASGTEIPVGAVVVDASNATAGSYANLTAALAALPKDSTCQEIFILPGTYVEQASVNRPGQTVIIGYTTASPGRTYEGNQVTISYARGLDVSVSQPGHSDAETAVISTASNNIAFYNVNFINTMNLDGATPSFVTLAASIYGSHIGFYGCSFQGWQDTLLTGATAGYQYYESCYIDGAIDFIWGYSAAYFKGCTIAAKRKSSAITAHSRASSSAIGAYVFDECLVTAASGFSSALQNGVYLGRPYSKYAKVIYKNSYLDSVVNPSGWKIWSASDPRTDYITFAEFNNSGAGNWENNAVARTAYGHSSLLTSDTYPISSVMDSTSWIDMTYWDSITVPGGITTTPSTTTPTTTNTTVTEANSTTPGSGDYIVSKTPIDGKTTYSSFTEVIAAIASISSSKTVTVFVYPGVYDEQVTFSRSGTTIFRGYTDSPHDNTLNEVIVQNSHGVDTQADQSNSDSATLYSRAKYLQMYNINLNNVFGTTDDYASLGFAIGNNGYASFYGCQITGNQDTFDLNSGTSVFAYNSLIEGSIDFIWGAGSGYFLKSTIVPNADGGCITADKRASSTSAGGLVFDQCTVAAASGVSAGSIFLGRPYNQFARVAWVNSYLDSSINAAGWSVWSKSNPQTSGVIFGEYHNYGPGASTSGRASFSQQLSDADVAQFQLANFFSAQGTSWINMTYVDTQPFVAGTYTTNTYTSSTASSTTLASTVFTTAATTFTVTIPGSTVTATATSLQRTTETLPAATVTTTKLTTEKVTGYTTISQDIVTKYTGVTTTVGSSVTVTPDPVIKTKLSSVTVVEGSTATVSPDVVTVSKFTTVSTTVGSSVTVTPDPVTVTKFNTVSSTTGSSVTVTPEPKTVYKYTTVTSTIISTSAVPGSTVTNVQTQTVATTLTSTEPDKTVTTTSKDTVTVIKTSTPKGTTVTSTVSTVTKPGSTITTSKKATTSVVTVISTVIKTSKTTTTLSCTPAAKVKRDLDIGSINRFNYRAVAAAAQATSTLFTTKTITTTAKPATFTTTLLSPSTIDKTAKDATVTEFSTVTATVKTITSTLNGGTTTLTTTDTSSVGGTVTLKPVTTTTTIVNTQTSSITDVVTLKGATTTDLETATQTKNIAGTTTLKGSTTTTTDTVTQVKTIGGTTTLKAGTTTVSSTVTSASTSVVKTTAPAVTVQSTAVVTSKAVTTLPGTTNSVTVIKQTTVSSTVTLPAETVEVDKTATVTGARVTVTEAQQTVTKTTTSKSTTTAWSTVTKYAKSATTCAV</sequence>
<dbReference type="Pfam" id="PF01095">
    <property type="entry name" value="Pectinesterase"/>
    <property type="match status" value="5"/>
</dbReference>
<dbReference type="Proteomes" id="UP000078559">
    <property type="component" value="Chromosome 2"/>
</dbReference>